<evidence type="ECO:0000256" key="10">
    <source>
        <dbReference type="PIRSR" id="PIRSR630616-3"/>
    </source>
</evidence>
<dbReference type="PANTHER" id="PTHR24350">
    <property type="entry name" value="SERINE/THREONINE-PROTEIN KINASE IAL-RELATED"/>
    <property type="match status" value="1"/>
</dbReference>
<dbReference type="PROSITE" id="PS50042">
    <property type="entry name" value="CNMP_BINDING_3"/>
    <property type="match status" value="2"/>
</dbReference>
<evidence type="ECO:0000256" key="9">
    <source>
        <dbReference type="PIRSR" id="PIRSR630616-2"/>
    </source>
</evidence>
<dbReference type="InterPro" id="IPR011992">
    <property type="entry name" value="EF-hand-dom_pair"/>
</dbReference>
<dbReference type="SMART" id="SM00100">
    <property type="entry name" value="cNMP"/>
    <property type="match status" value="2"/>
</dbReference>
<evidence type="ECO:0000256" key="5">
    <source>
        <dbReference type="ARBA" id="ARBA00022777"/>
    </source>
</evidence>
<organism evidence="16">
    <name type="scientific">Haptolina brevifila</name>
    <dbReference type="NCBI Taxonomy" id="156173"/>
    <lineage>
        <taxon>Eukaryota</taxon>
        <taxon>Haptista</taxon>
        <taxon>Haptophyta</taxon>
        <taxon>Prymnesiophyceae</taxon>
        <taxon>Prymnesiales</taxon>
        <taxon>Prymnesiaceae</taxon>
        <taxon>Haptolina</taxon>
    </lineage>
</organism>
<dbReference type="Pfam" id="PF00027">
    <property type="entry name" value="cNMP_binding"/>
    <property type="match status" value="2"/>
</dbReference>
<dbReference type="FunFam" id="1.10.510.10:FF:000571">
    <property type="entry name" value="Maternal embryonic leucine zipper kinase"/>
    <property type="match status" value="1"/>
</dbReference>
<dbReference type="EMBL" id="HBGU01043132">
    <property type="protein sequence ID" value="CAD9474752.1"/>
    <property type="molecule type" value="Transcribed_RNA"/>
</dbReference>
<dbReference type="SUPFAM" id="SSF51206">
    <property type="entry name" value="cAMP-binding domain-like"/>
    <property type="match status" value="2"/>
</dbReference>
<feature type="binding site" evidence="9">
    <location>
        <position position="224"/>
    </location>
    <ligand>
        <name>ATP</name>
        <dbReference type="ChEBI" id="CHEBI:30616"/>
    </ligand>
</feature>
<name>A0A7S2GXS6_9EUKA</name>
<evidence type="ECO:0000256" key="3">
    <source>
        <dbReference type="ARBA" id="ARBA00022679"/>
    </source>
</evidence>
<evidence type="ECO:0000259" key="15">
    <source>
        <dbReference type="PROSITE" id="PS50222"/>
    </source>
</evidence>
<dbReference type="GO" id="GO:0030553">
    <property type="term" value="F:cGMP binding"/>
    <property type="evidence" value="ECO:0007669"/>
    <property type="project" value="UniProtKB-KW"/>
</dbReference>
<keyword evidence="5" id="KW-0418">Kinase</keyword>
<dbReference type="InterPro" id="IPR008271">
    <property type="entry name" value="Ser/Thr_kinase_AS"/>
</dbReference>
<evidence type="ECO:0000259" key="13">
    <source>
        <dbReference type="PROSITE" id="PS50011"/>
    </source>
</evidence>
<dbReference type="GO" id="GO:0005524">
    <property type="term" value="F:ATP binding"/>
    <property type="evidence" value="ECO:0007669"/>
    <property type="project" value="UniProtKB-UniRule"/>
</dbReference>
<feature type="domain" description="EF-hand" evidence="15">
    <location>
        <begin position="416"/>
        <end position="451"/>
    </location>
</feature>
<dbReference type="InterPro" id="IPR000595">
    <property type="entry name" value="cNMP-bd_dom"/>
</dbReference>
<evidence type="ECO:0000256" key="12">
    <source>
        <dbReference type="SAM" id="MobiDB-lite"/>
    </source>
</evidence>
<keyword evidence="7" id="KW-0142">cGMP-binding</keyword>
<dbReference type="PROSITE" id="PS00108">
    <property type="entry name" value="PROTEIN_KINASE_ST"/>
    <property type="match status" value="1"/>
</dbReference>
<keyword evidence="2" id="KW-0140">cGMP</keyword>
<feature type="active site" description="Proton acceptor" evidence="8">
    <location>
        <position position="203"/>
    </location>
</feature>
<feature type="domain" description="Cyclic nucleotide-binding" evidence="14">
    <location>
        <begin position="482"/>
        <end position="572"/>
    </location>
</feature>
<reference evidence="16" key="1">
    <citation type="submission" date="2021-01" db="EMBL/GenBank/DDBJ databases">
        <authorList>
            <person name="Corre E."/>
            <person name="Pelletier E."/>
            <person name="Niang G."/>
            <person name="Scheremetjew M."/>
            <person name="Finn R."/>
            <person name="Kale V."/>
            <person name="Holt S."/>
            <person name="Cochrane G."/>
            <person name="Meng A."/>
            <person name="Brown T."/>
            <person name="Cohen L."/>
        </authorList>
    </citation>
    <scope>NUCLEOTIDE SEQUENCE</scope>
    <source>
        <strain evidence="16">UTEX LB 985</strain>
    </source>
</reference>
<evidence type="ECO:0000259" key="14">
    <source>
        <dbReference type="PROSITE" id="PS50042"/>
    </source>
</evidence>
<evidence type="ECO:0000256" key="6">
    <source>
        <dbReference type="ARBA" id="ARBA00022840"/>
    </source>
</evidence>
<dbReference type="Pfam" id="PF00069">
    <property type="entry name" value="Pkinase"/>
    <property type="match status" value="1"/>
</dbReference>
<dbReference type="AlphaFoldDB" id="A0A7S2GXS6"/>
<gene>
    <name evidence="16" type="ORF">CBRE1094_LOCUS23537</name>
</gene>
<keyword evidence="3" id="KW-0808">Transferase</keyword>
<protein>
    <recommendedName>
        <fullName evidence="17">cGMP-dependent protein kinase</fullName>
    </recommendedName>
</protein>
<feature type="binding site" evidence="9 11">
    <location>
        <position position="110"/>
    </location>
    <ligand>
        <name>ATP</name>
        <dbReference type="ChEBI" id="CHEBI:30616"/>
    </ligand>
</feature>
<feature type="region of interest" description="Disordered" evidence="12">
    <location>
        <begin position="342"/>
        <end position="362"/>
    </location>
</feature>
<dbReference type="InterPro" id="IPR030616">
    <property type="entry name" value="Aur-like"/>
</dbReference>
<feature type="binding site" evidence="9">
    <location>
        <begin position="207"/>
        <end position="208"/>
    </location>
    <ligand>
        <name>ATP</name>
        <dbReference type="ChEBI" id="CHEBI:30616"/>
    </ligand>
</feature>
<dbReference type="PROSITE" id="PS50222">
    <property type="entry name" value="EF_HAND_2"/>
    <property type="match status" value="1"/>
</dbReference>
<keyword evidence="4 9" id="KW-0547">Nucleotide-binding</keyword>
<feature type="cross-link" description="Glycyl lysine isopeptide (Lys-Gly) (interchain with G-Cter in SUMO2)" evidence="10">
    <location>
        <position position="205"/>
    </location>
</feature>
<dbReference type="InterPro" id="IPR017441">
    <property type="entry name" value="Protein_kinase_ATP_BS"/>
</dbReference>
<evidence type="ECO:0000256" key="11">
    <source>
        <dbReference type="PROSITE-ProRule" id="PRU10141"/>
    </source>
</evidence>
<dbReference type="Gene3D" id="1.10.510.10">
    <property type="entry name" value="Transferase(Phosphotransferase) domain 1"/>
    <property type="match status" value="1"/>
</dbReference>
<evidence type="ECO:0000256" key="4">
    <source>
        <dbReference type="ARBA" id="ARBA00022741"/>
    </source>
</evidence>
<dbReference type="CDD" id="cd00038">
    <property type="entry name" value="CAP_ED"/>
    <property type="match status" value="2"/>
</dbReference>
<proteinExistence type="predicted"/>
<evidence type="ECO:0000256" key="2">
    <source>
        <dbReference type="ARBA" id="ARBA00022535"/>
    </source>
</evidence>
<dbReference type="InterPro" id="IPR000719">
    <property type="entry name" value="Prot_kinase_dom"/>
</dbReference>
<dbReference type="InterPro" id="IPR018490">
    <property type="entry name" value="cNMP-bd_dom_sf"/>
</dbReference>
<dbReference type="GO" id="GO:0004674">
    <property type="term" value="F:protein serine/threonine kinase activity"/>
    <property type="evidence" value="ECO:0007669"/>
    <property type="project" value="UniProtKB-KW"/>
</dbReference>
<feature type="domain" description="Cyclic nucleotide-binding" evidence="14">
    <location>
        <begin position="600"/>
        <end position="687"/>
    </location>
</feature>
<evidence type="ECO:0008006" key="17">
    <source>
        <dbReference type="Google" id="ProtNLM"/>
    </source>
</evidence>
<dbReference type="Gene3D" id="1.10.238.10">
    <property type="entry name" value="EF-hand"/>
    <property type="match status" value="1"/>
</dbReference>
<sequence>MLVARALRNASAHVSAHLRYCRRHAHPATLRTSVALGCLGAAGALTAAGWLVNCAAAAPDQREEKSLRREGETSRRCEDDYELGKELGSGAFGVVYLGRCKTTGKKVAIKVIHRLGVAASDDNVRREVGVMRRVGLHRGIAALHEFYESPDAFYLVQEFVSGGELFDALLEGGAFSEERAARMVTQIADAAAFLHAQGLCHADIKPENILLTSKGQDAQVKLVDFGLAREIRAPGRNVKPGTWAYWPPEAFQERGALGLQTDMWAIGVVLFILLGGYHPFDPSCDATDNVLRKRIMHEPPDFSDPVWRTISADAKGVIEALLTADPAERLTIEQLMQHPWLRTGGASSEPMPQSESRLRKFRQPSTLRAAAFAAILQQRSSSRDEPDRDRAQAGPEGQANSRRASGLQASGRGRMLEAEMLASAFRVFDPESKGFISVDDLGRVLHSMGKGGASAQQLHQTLSDAAQGDREGRRVLYGDFVNLLGQTEKRSFAPGEIVFAEGDAADGFRLLLSGKAEVLKQMEDGKTAYVNTLQAGDFFGENALLSNAPRNATVRCVEPMEVLCLSREDFEQGFLCEEAASGSQDGTRRQAAAQTLGFIRMVSQMQRSRMAKGEIIFREGDVGDRFFIIEDGEVIVESAGKKVNHLQPGDCFGETALLTGARRNATVHCSTPSCQLLSLGVDEFHRLTHRSSALHHDLEGVAAARPAGRQAAA</sequence>
<dbReference type="Gene3D" id="2.60.120.10">
    <property type="entry name" value="Jelly Rolls"/>
    <property type="match status" value="2"/>
</dbReference>
<dbReference type="CDD" id="cd05117">
    <property type="entry name" value="STKc_CAMK"/>
    <property type="match status" value="1"/>
</dbReference>
<keyword evidence="6 9" id="KW-0067">ATP-binding</keyword>
<accession>A0A7S2GXS6</accession>
<dbReference type="SMART" id="SM00220">
    <property type="entry name" value="S_TKc"/>
    <property type="match status" value="1"/>
</dbReference>
<feature type="region of interest" description="Disordered" evidence="12">
    <location>
        <begin position="377"/>
        <end position="410"/>
    </location>
</feature>
<evidence type="ECO:0000256" key="7">
    <source>
        <dbReference type="ARBA" id="ARBA00022992"/>
    </source>
</evidence>
<feature type="compositionally biased region" description="Basic and acidic residues" evidence="12">
    <location>
        <begin position="381"/>
        <end position="391"/>
    </location>
</feature>
<evidence type="ECO:0000256" key="1">
    <source>
        <dbReference type="ARBA" id="ARBA00022527"/>
    </source>
</evidence>
<dbReference type="GO" id="GO:0005509">
    <property type="term" value="F:calcium ion binding"/>
    <property type="evidence" value="ECO:0007669"/>
    <property type="project" value="InterPro"/>
</dbReference>
<dbReference type="InterPro" id="IPR014710">
    <property type="entry name" value="RmlC-like_jellyroll"/>
</dbReference>
<dbReference type="PROSITE" id="PS50011">
    <property type="entry name" value="PROTEIN_KINASE_DOM"/>
    <property type="match status" value="1"/>
</dbReference>
<keyword evidence="1" id="KW-0723">Serine/threonine-protein kinase</keyword>
<evidence type="ECO:0000256" key="8">
    <source>
        <dbReference type="PIRSR" id="PIRSR630616-1"/>
    </source>
</evidence>
<feature type="domain" description="Protein kinase" evidence="13">
    <location>
        <begin position="81"/>
        <end position="341"/>
    </location>
</feature>
<dbReference type="SUPFAM" id="SSF56112">
    <property type="entry name" value="Protein kinase-like (PK-like)"/>
    <property type="match status" value="1"/>
</dbReference>
<evidence type="ECO:0000313" key="16">
    <source>
        <dbReference type="EMBL" id="CAD9474752.1"/>
    </source>
</evidence>
<dbReference type="InterPro" id="IPR002048">
    <property type="entry name" value="EF_hand_dom"/>
</dbReference>
<dbReference type="InterPro" id="IPR011009">
    <property type="entry name" value="Kinase-like_dom_sf"/>
</dbReference>
<dbReference type="SUPFAM" id="SSF47473">
    <property type="entry name" value="EF-hand"/>
    <property type="match status" value="1"/>
</dbReference>
<dbReference type="PROSITE" id="PS00107">
    <property type="entry name" value="PROTEIN_KINASE_ATP"/>
    <property type="match status" value="1"/>
</dbReference>